<name>A0ABD0K312_9CAEN</name>
<feature type="compositionally biased region" description="Polar residues" evidence="1">
    <location>
        <begin position="199"/>
        <end position="210"/>
    </location>
</feature>
<sequence>MTVVLTVMTTEERRRVIRLLECVLETARPIGGVQTVTKAVPCGAPRAQEKADVHVAMETSLHHLVLTVLHITIRLAPDRESNAMRAVRDAGINVLTILACATVLLDGKHQHVKHTVLHITIRLAPARESSAIRAVRDAGINVLTMPRCATVLLDGKHRPVKHDSYARRKRLTSTKAYNNSKVKFRRSQNAARTEEGRTGKSTGIQETAFNVTLDDGGSTKRTSITTYDKLGNPRDERAPYTRFDFAAPPTPGQDGVYNNLQVQRPTSENANAYEPVSMSPVSAAGSGGPSEASTSSGRVSEVYANVCGGAGSLVYENTEFPRRK</sequence>
<dbReference type="AlphaFoldDB" id="A0ABD0K312"/>
<feature type="region of interest" description="Disordered" evidence="1">
    <location>
        <begin position="278"/>
        <end position="298"/>
    </location>
</feature>
<evidence type="ECO:0000313" key="2">
    <source>
        <dbReference type="EMBL" id="KAK7481792.1"/>
    </source>
</evidence>
<dbReference type="EMBL" id="JACVVK020000256">
    <property type="protein sequence ID" value="KAK7481792.1"/>
    <property type="molecule type" value="Genomic_DNA"/>
</dbReference>
<gene>
    <name evidence="2" type="ORF">BaRGS_00026939</name>
</gene>
<accession>A0ABD0K312</accession>
<comment type="caution">
    <text evidence="2">The sequence shown here is derived from an EMBL/GenBank/DDBJ whole genome shotgun (WGS) entry which is preliminary data.</text>
</comment>
<feature type="compositionally biased region" description="Low complexity" evidence="1">
    <location>
        <begin position="278"/>
        <end position="297"/>
    </location>
</feature>
<evidence type="ECO:0000313" key="3">
    <source>
        <dbReference type="Proteomes" id="UP001519460"/>
    </source>
</evidence>
<proteinExistence type="predicted"/>
<keyword evidence="3" id="KW-1185">Reference proteome</keyword>
<feature type="region of interest" description="Disordered" evidence="1">
    <location>
        <begin position="185"/>
        <end position="240"/>
    </location>
</feature>
<evidence type="ECO:0000256" key="1">
    <source>
        <dbReference type="SAM" id="MobiDB-lite"/>
    </source>
</evidence>
<reference evidence="2 3" key="1">
    <citation type="journal article" date="2023" name="Sci. Data">
        <title>Genome assembly of the Korean intertidal mud-creeper Batillaria attramentaria.</title>
        <authorList>
            <person name="Patra A.K."/>
            <person name="Ho P.T."/>
            <person name="Jun S."/>
            <person name="Lee S.J."/>
            <person name="Kim Y."/>
            <person name="Won Y.J."/>
        </authorList>
    </citation>
    <scope>NUCLEOTIDE SEQUENCE [LARGE SCALE GENOMIC DNA]</scope>
    <source>
        <strain evidence="2">Wonlab-2016</strain>
    </source>
</reference>
<organism evidence="2 3">
    <name type="scientific">Batillaria attramentaria</name>
    <dbReference type="NCBI Taxonomy" id="370345"/>
    <lineage>
        <taxon>Eukaryota</taxon>
        <taxon>Metazoa</taxon>
        <taxon>Spiralia</taxon>
        <taxon>Lophotrochozoa</taxon>
        <taxon>Mollusca</taxon>
        <taxon>Gastropoda</taxon>
        <taxon>Caenogastropoda</taxon>
        <taxon>Sorbeoconcha</taxon>
        <taxon>Cerithioidea</taxon>
        <taxon>Batillariidae</taxon>
        <taxon>Batillaria</taxon>
    </lineage>
</organism>
<dbReference type="Proteomes" id="UP001519460">
    <property type="component" value="Unassembled WGS sequence"/>
</dbReference>
<protein>
    <submittedName>
        <fullName evidence="2">Uncharacterized protein</fullName>
    </submittedName>
</protein>